<organism evidence="1 2">
    <name type="scientific">Pleurodeles waltl</name>
    <name type="common">Iberian ribbed newt</name>
    <dbReference type="NCBI Taxonomy" id="8319"/>
    <lineage>
        <taxon>Eukaryota</taxon>
        <taxon>Metazoa</taxon>
        <taxon>Chordata</taxon>
        <taxon>Craniata</taxon>
        <taxon>Vertebrata</taxon>
        <taxon>Euteleostomi</taxon>
        <taxon>Amphibia</taxon>
        <taxon>Batrachia</taxon>
        <taxon>Caudata</taxon>
        <taxon>Salamandroidea</taxon>
        <taxon>Salamandridae</taxon>
        <taxon>Pleurodelinae</taxon>
        <taxon>Pleurodeles</taxon>
    </lineage>
</organism>
<comment type="caution">
    <text evidence="1">The sequence shown here is derived from an EMBL/GenBank/DDBJ whole genome shotgun (WGS) entry which is preliminary data.</text>
</comment>
<dbReference type="Proteomes" id="UP001066276">
    <property type="component" value="Chromosome 6"/>
</dbReference>
<keyword evidence="2" id="KW-1185">Reference proteome</keyword>
<sequence>MESSSRGFVGRCRKGIISQALTDYIKLNWGSTTCRAKEWEEIKLALRGMCLGLTCGVMRQLQADLQVAETSFATLQAMDLADPIAGRVESDVHRHTADI</sequence>
<evidence type="ECO:0000313" key="2">
    <source>
        <dbReference type="Proteomes" id="UP001066276"/>
    </source>
</evidence>
<dbReference type="EMBL" id="JANPWB010000010">
    <property type="protein sequence ID" value="KAJ1137193.1"/>
    <property type="molecule type" value="Genomic_DNA"/>
</dbReference>
<name>A0AAV7QFC8_PLEWA</name>
<protein>
    <submittedName>
        <fullName evidence="1">Uncharacterized protein</fullName>
    </submittedName>
</protein>
<accession>A0AAV7QFC8</accession>
<reference evidence="1" key="1">
    <citation type="journal article" date="2022" name="bioRxiv">
        <title>Sequencing and chromosome-scale assembly of the giantPleurodeles waltlgenome.</title>
        <authorList>
            <person name="Brown T."/>
            <person name="Elewa A."/>
            <person name="Iarovenko S."/>
            <person name="Subramanian E."/>
            <person name="Araus A.J."/>
            <person name="Petzold A."/>
            <person name="Susuki M."/>
            <person name="Suzuki K.-i.T."/>
            <person name="Hayashi T."/>
            <person name="Toyoda A."/>
            <person name="Oliveira C."/>
            <person name="Osipova E."/>
            <person name="Leigh N.D."/>
            <person name="Simon A."/>
            <person name="Yun M.H."/>
        </authorList>
    </citation>
    <scope>NUCLEOTIDE SEQUENCE</scope>
    <source>
        <strain evidence="1">20211129_DDA</strain>
        <tissue evidence="1">Liver</tissue>
    </source>
</reference>
<dbReference type="AlphaFoldDB" id="A0AAV7QFC8"/>
<evidence type="ECO:0000313" key="1">
    <source>
        <dbReference type="EMBL" id="KAJ1137193.1"/>
    </source>
</evidence>
<proteinExistence type="predicted"/>
<gene>
    <name evidence="1" type="ORF">NDU88_003606</name>
</gene>